<dbReference type="PANTHER" id="PTHR43384">
    <property type="entry name" value="SEPTUM SITE-DETERMINING PROTEIN MIND HOMOLOG, CHLOROPLASTIC-RELATED"/>
    <property type="match status" value="1"/>
</dbReference>
<evidence type="ECO:0008006" key="3">
    <source>
        <dbReference type="Google" id="ProtNLM"/>
    </source>
</evidence>
<gene>
    <name evidence="1" type="ORF">FV141_14305</name>
</gene>
<keyword evidence="1" id="KW-0614">Plasmid</keyword>
<dbReference type="InterPro" id="IPR027417">
    <property type="entry name" value="P-loop_NTPase"/>
</dbReference>
<protein>
    <recommendedName>
        <fullName evidence="3">ParA family protein</fullName>
    </recommendedName>
</protein>
<organism evidence="1 2">
    <name type="scientific">Dermacoccus abyssi</name>
    <dbReference type="NCBI Taxonomy" id="322596"/>
    <lineage>
        <taxon>Bacteria</taxon>
        <taxon>Bacillati</taxon>
        <taxon>Actinomycetota</taxon>
        <taxon>Actinomycetes</taxon>
        <taxon>Micrococcales</taxon>
        <taxon>Dermacoccaceae</taxon>
        <taxon>Dermacoccus</taxon>
    </lineage>
</organism>
<keyword evidence="2" id="KW-1185">Reference proteome</keyword>
<dbReference type="InterPro" id="IPR050625">
    <property type="entry name" value="ParA/MinD_ATPase"/>
</dbReference>
<dbReference type="Gene3D" id="3.40.50.300">
    <property type="entry name" value="P-loop containing nucleotide triphosphate hydrolases"/>
    <property type="match status" value="1"/>
</dbReference>
<geneLocation type="plasmid" evidence="1 2">
    <name>unnamed</name>
</geneLocation>
<name>A0ABX5ZDB4_9MICO</name>
<proteinExistence type="predicted"/>
<dbReference type="PANTHER" id="PTHR43384:SF14">
    <property type="entry name" value="ESX-1 SECRETION-ASSOCIATED PROTEIN ESPI"/>
    <property type="match status" value="1"/>
</dbReference>
<dbReference type="Proteomes" id="UP000323565">
    <property type="component" value="Plasmid unnamed"/>
</dbReference>
<accession>A0ABX5ZDB4</accession>
<reference evidence="1 2" key="1">
    <citation type="submission" date="2019-08" db="EMBL/GenBank/DDBJ databases">
        <title>Dermacoccus abyssi strain HZAU 226, whole genome Nanopore sequencing project.</title>
        <authorList>
            <person name="Guo A."/>
            <person name="Zhang X."/>
            <person name="Ruan Y."/>
            <person name="Liu W."/>
            <person name="Chen Q."/>
            <person name="Gu L."/>
        </authorList>
    </citation>
    <scope>NUCLEOTIDE SEQUENCE [LARGE SCALE GENOMIC DNA]</scope>
    <source>
        <strain evidence="1 2">HZAU 226</strain>
        <plasmid evidence="1 2">unnamed</plasmid>
    </source>
</reference>
<dbReference type="SUPFAM" id="SSF52540">
    <property type="entry name" value="P-loop containing nucleoside triphosphate hydrolases"/>
    <property type="match status" value="1"/>
</dbReference>
<dbReference type="EMBL" id="CP043032">
    <property type="protein sequence ID" value="QEH94791.1"/>
    <property type="molecule type" value="Genomic_DNA"/>
</dbReference>
<evidence type="ECO:0000313" key="1">
    <source>
        <dbReference type="EMBL" id="QEH94791.1"/>
    </source>
</evidence>
<evidence type="ECO:0000313" key="2">
    <source>
        <dbReference type="Proteomes" id="UP000323565"/>
    </source>
</evidence>
<sequence length="174" mass="18054">MARIQRPLRGAHVTTYLCLKGGITKTTTCIGTALTAAQYRPEAVVAGDFNPDAGDLAERVTGREGLSGVNALAEQVEHVHSIGQLSAFLESEGRLTVLPGEPDPKLGESLTSAQFNAVIEILSSYYSSIHVDAGTGITHPIMPGILARTDTLVVPAAYSITGGEAGVRDVGVAA</sequence>